<evidence type="ECO:0000256" key="1">
    <source>
        <dbReference type="ARBA" id="ARBA00011028"/>
    </source>
</evidence>
<dbReference type="InterPro" id="IPR006127">
    <property type="entry name" value="ZnuA-like"/>
</dbReference>
<dbReference type="PRINTS" id="PR00690">
    <property type="entry name" value="ADHESNFAMILY"/>
</dbReference>
<accession>I9AB61</accession>
<dbReference type="PRINTS" id="PR00691">
    <property type="entry name" value="ADHESINB"/>
</dbReference>
<dbReference type="Gene3D" id="3.40.50.1980">
    <property type="entry name" value="Nitrogenase molybdenum iron protein domain"/>
    <property type="match status" value="2"/>
</dbReference>
<protein>
    <submittedName>
        <fullName evidence="7">ABC-type metal ion transport system, periplasmic component/surface adhesin</fullName>
    </submittedName>
</protein>
<dbReference type="PANTHER" id="PTHR42953:SF3">
    <property type="entry name" value="HIGH-AFFINITY ZINC UPTAKE SYSTEM PROTEIN ZNUA"/>
    <property type="match status" value="1"/>
</dbReference>
<evidence type="ECO:0000313" key="8">
    <source>
        <dbReference type="Proteomes" id="UP000005110"/>
    </source>
</evidence>
<evidence type="ECO:0000256" key="6">
    <source>
        <dbReference type="SAM" id="SignalP"/>
    </source>
</evidence>
<dbReference type="Pfam" id="PF01297">
    <property type="entry name" value="ZnuA"/>
    <property type="match status" value="1"/>
</dbReference>
<evidence type="ECO:0000256" key="5">
    <source>
        <dbReference type="SAM" id="Coils"/>
    </source>
</evidence>
<dbReference type="InterPro" id="IPR006128">
    <property type="entry name" value="Lipoprotein_PsaA-like"/>
</dbReference>
<dbReference type="PATRIC" id="fig|880478.3.peg.788"/>
<dbReference type="Proteomes" id="UP000005110">
    <property type="component" value="Chromosome"/>
</dbReference>
<keyword evidence="2 4" id="KW-0813">Transport</keyword>
<proteinExistence type="inferred from homology"/>
<dbReference type="AlphaFoldDB" id="I9AB61"/>
<name>I9AB61_9THEO</name>
<evidence type="ECO:0000256" key="3">
    <source>
        <dbReference type="ARBA" id="ARBA00022729"/>
    </source>
</evidence>
<dbReference type="RefSeq" id="WP_006569228.1">
    <property type="nucleotide sequence ID" value="NZ_CM001486.1"/>
</dbReference>
<gene>
    <name evidence="7" type="ORF">ThesiDRAFT1_0208</name>
</gene>
<dbReference type="PANTHER" id="PTHR42953">
    <property type="entry name" value="HIGH-AFFINITY ZINC UPTAKE SYSTEM PROTEIN ZNUA-RELATED"/>
    <property type="match status" value="1"/>
</dbReference>
<dbReference type="InterPro" id="IPR050492">
    <property type="entry name" value="Bact_metal-bind_prot9"/>
</dbReference>
<evidence type="ECO:0000313" key="7">
    <source>
        <dbReference type="EMBL" id="EIV99241.1"/>
    </source>
</evidence>
<dbReference type="GO" id="GO:0046872">
    <property type="term" value="F:metal ion binding"/>
    <property type="evidence" value="ECO:0007669"/>
    <property type="project" value="InterPro"/>
</dbReference>
<keyword evidence="8" id="KW-1185">Reference proteome</keyword>
<dbReference type="InterPro" id="IPR006129">
    <property type="entry name" value="AdhesinB"/>
</dbReference>
<dbReference type="GO" id="GO:0007155">
    <property type="term" value="P:cell adhesion"/>
    <property type="evidence" value="ECO:0007669"/>
    <property type="project" value="InterPro"/>
</dbReference>
<sequence>MKKVVITTLLTIALVLNLTACSSKTSEASKPLVYASFYPIYDLASKIGGDKVTVKNIIPFNVSPHGWEPTAKEIAEITNAKAVLYLGLTLDDPWINKIMVSAPHAEFFEVSKGIEPITKGNTINPHVWISPKEALIVAKNINEALQKIDPNNKNYFENNYQKLKTELENLDKQYTEELSKTRLKTFVVFHSAFAYVARDYELNQEALVGMSDEAEPTPARMSELVALIKKEKIKYIFAENLSAAKPMETIAQESGATVLKLNTIGTLTQEDVKKKADFMSLMKDNLENLKKALE</sequence>
<dbReference type="EMBL" id="CM001486">
    <property type="protein sequence ID" value="EIV99241.1"/>
    <property type="molecule type" value="Genomic_DNA"/>
</dbReference>
<keyword evidence="3 6" id="KW-0732">Signal</keyword>
<dbReference type="SUPFAM" id="SSF53807">
    <property type="entry name" value="Helical backbone' metal receptor"/>
    <property type="match status" value="1"/>
</dbReference>
<feature type="signal peptide" evidence="6">
    <location>
        <begin position="1"/>
        <end position="20"/>
    </location>
</feature>
<reference evidence="7 8" key="1">
    <citation type="submission" date="2012-02" db="EMBL/GenBank/DDBJ databases">
        <title>Improved High-Quality Draft sequence of Thermoanaerobacter siderophilus SR4.</title>
        <authorList>
            <consortium name="US DOE Joint Genome Institute"/>
            <person name="Lucas S."/>
            <person name="Han J."/>
            <person name="Lapidus A."/>
            <person name="Cheng J.-F."/>
            <person name="Goodwin L."/>
            <person name="Pitluck S."/>
            <person name="Peters L."/>
            <person name="Detter J.C."/>
            <person name="Han C."/>
            <person name="Tapia R."/>
            <person name="Land M."/>
            <person name="Hauser L."/>
            <person name="Kyrpides N."/>
            <person name="Ivanova N."/>
            <person name="Pagani I."/>
            <person name="Hemme C."/>
            <person name="Woyke T."/>
        </authorList>
    </citation>
    <scope>NUCLEOTIDE SEQUENCE [LARGE SCALE GENOMIC DNA]</scope>
    <source>
        <strain evidence="7 8">SR4</strain>
    </source>
</reference>
<organism evidence="7 8">
    <name type="scientific">Thermoanaerobacter siderophilus SR4</name>
    <dbReference type="NCBI Taxonomy" id="880478"/>
    <lineage>
        <taxon>Bacteria</taxon>
        <taxon>Bacillati</taxon>
        <taxon>Bacillota</taxon>
        <taxon>Clostridia</taxon>
        <taxon>Thermoanaerobacterales</taxon>
        <taxon>Thermoanaerobacteraceae</taxon>
        <taxon>Thermoanaerobacter</taxon>
    </lineage>
</organism>
<evidence type="ECO:0000256" key="4">
    <source>
        <dbReference type="RuleBase" id="RU003512"/>
    </source>
</evidence>
<dbReference type="GO" id="GO:0030001">
    <property type="term" value="P:metal ion transport"/>
    <property type="evidence" value="ECO:0007669"/>
    <property type="project" value="InterPro"/>
</dbReference>
<dbReference type="HOGENOM" id="CLU_016838_1_0_9"/>
<evidence type="ECO:0000256" key="2">
    <source>
        <dbReference type="ARBA" id="ARBA00022448"/>
    </source>
</evidence>
<comment type="similarity">
    <text evidence="1 4">Belongs to the bacterial solute-binding protein 9 family.</text>
</comment>
<feature type="coiled-coil region" evidence="5">
    <location>
        <begin position="153"/>
        <end position="180"/>
    </location>
</feature>
<keyword evidence="5" id="KW-0175">Coiled coil</keyword>
<feature type="chain" id="PRO_5039197030" evidence="6">
    <location>
        <begin position="21"/>
        <end position="294"/>
    </location>
</feature>